<organism evidence="1 2">
    <name type="scientific">Vibrio phage 1.249.A._10N.261.55.B9</name>
    <dbReference type="NCBI Taxonomy" id="1881268"/>
    <lineage>
        <taxon>Viruses</taxon>
        <taxon>Varidnaviria</taxon>
        <taxon>Abadenavirae</taxon>
        <taxon>Produgelaviricota</taxon>
        <taxon>Belvinaviricetes</taxon>
        <taxon>Vinavirales</taxon>
        <taxon>Autolykiviridae</taxon>
        <taxon>Livvievirus</taxon>
        <taxon>Livvievirus viph1249a</taxon>
    </lineage>
</organism>
<gene>
    <name evidence="1" type="ORF">NVP1249A_20</name>
</gene>
<reference evidence="1 2" key="1">
    <citation type="submission" date="2017-11" db="EMBL/GenBank/DDBJ databases">
        <title>A major lineage of nontailed dsDNA viruses as unrecognized killers of marine bacteria.</title>
        <authorList>
            <person name="Kauffman K.M."/>
            <person name="Hussain F.A."/>
            <person name="Yang J."/>
            <person name="Arevalo P."/>
            <person name="Brown J.M."/>
            <person name="Chang W.K."/>
            <person name="VanInsberghe D."/>
            <person name="Elsherbini J."/>
            <person name="Cutler M.B."/>
            <person name="Kelly L."/>
            <person name="Polz M.F."/>
        </authorList>
    </citation>
    <scope>NUCLEOTIDE SEQUENCE [LARGE SCALE GENOMIC DNA]</scope>
</reference>
<keyword evidence="2" id="KW-1185">Reference proteome</keyword>
<protein>
    <submittedName>
        <fullName evidence="1">Uncharacterized protein</fullName>
    </submittedName>
</protein>
<dbReference type="EMBL" id="MG592615">
    <property type="protein sequence ID" value="AUR98314.1"/>
    <property type="molecule type" value="Genomic_DNA"/>
</dbReference>
<accession>A0A2I7RXE7</accession>
<evidence type="ECO:0000313" key="2">
    <source>
        <dbReference type="Proteomes" id="UP000275031"/>
    </source>
</evidence>
<proteinExistence type="predicted"/>
<evidence type="ECO:0000313" key="1">
    <source>
        <dbReference type="EMBL" id="AUR98314.1"/>
    </source>
</evidence>
<sequence length="52" mass="5801">MFAKIMSTLAIKLLTEKVIIKVSITMLDYLTKKTTNTLDDELLATVKEALGE</sequence>
<name>A0A2I7RXE7_9VIRU</name>
<dbReference type="Proteomes" id="UP000275031">
    <property type="component" value="Segment"/>
</dbReference>